<protein>
    <submittedName>
        <fullName evidence="2">Phosphoheptose isomerase</fullName>
    </submittedName>
</protein>
<dbReference type="GO" id="GO:0097367">
    <property type="term" value="F:carbohydrate derivative binding"/>
    <property type="evidence" value="ECO:0007669"/>
    <property type="project" value="InterPro"/>
</dbReference>
<name>C4XUK6_SOLM1</name>
<dbReference type="PANTHER" id="PTHR30390">
    <property type="entry name" value="SEDOHEPTULOSE 7-PHOSPHATE ISOMERASE / DNAA INITIATOR-ASSOCIATING FACTOR FOR REPLICATION INITIATION"/>
    <property type="match status" value="1"/>
</dbReference>
<dbReference type="Pfam" id="PF13580">
    <property type="entry name" value="SIS_2"/>
    <property type="match status" value="2"/>
</dbReference>
<dbReference type="KEGG" id="dma:DMR_p1_00410"/>
<dbReference type="PANTHER" id="PTHR30390:SF6">
    <property type="entry name" value="DNAA INITIATOR-ASSOCIATING PROTEIN DIAA"/>
    <property type="match status" value="1"/>
</dbReference>
<dbReference type="InterPro" id="IPR001347">
    <property type="entry name" value="SIS_dom"/>
</dbReference>
<keyword evidence="2" id="KW-0614">Plasmid</keyword>
<gene>
    <name evidence="2" type="ordered locus">DMR_p1_00410</name>
</gene>
<dbReference type="OrthoDB" id="9810929at2"/>
<dbReference type="PROSITE" id="PS51464">
    <property type="entry name" value="SIS"/>
    <property type="match status" value="1"/>
</dbReference>
<organism evidence="2 3">
    <name type="scientific">Solidesulfovibrio magneticus (strain ATCC 700980 / DSM 13731 / RS-1)</name>
    <name type="common">Desulfovibrio magneticus</name>
    <dbReference type="NCBI Taxonomy" id="573370"/>
    <lineage>
        <taxon>Bacteria</taxon>
        <taxon>Pseudomonadati</taxon>
        <taxon>Thermodesulfobacteriota</taxon>
        <taxon>Desulfovibrionia</taxon>
        <taxon>Desulfovibrionales</taxon>
        <taxon>Desulfovibrionaceae</taxon>
        <taxon>Solidesulfovibrio</taxon>
    </lineage>
</organism>
<dbReference type="eggNOG" id="COG0279">
    <property type="taxonomic scope" value="Bacteria"/>
</dbReference>
<keyword evidence="3" id="KW-1185">Reference proteome</keyword>
<proteinExistence type="predicted"/>
<dbReference type="RefSeq" id="WP_012750642.1">
    <property type="nucleotide sequence ID" value="NC_012797.1"/>
</dbReference>
<accession>C4XUK6</accession>
<evidence type="ECO:0000313" key="3">
    <source>
        <dbReference type="Proteomes" id="UP000009071"/>
    </source>
</evidence>
<dbReference type="SUPFAM" id="SSF53697">
    <property type="entry name" value="SIS domain"/>
    <property type="match status" value="1"/>
</dbReference>
<dbReference type="CDD" id="cd05006">
    <property type="entry name" value="SIS_GmhA"/>
    <property type="match status" value="1"/>
</dbReference>
<dbReference type="Proteomes" id="UP000009071">
    <property type="component" value="Plasmid pDMC1"/>
</dbReference>
<dbReference type="Gene3D" id="3.40.50.10490">
    <property type="entry name" value="Glucose-6-phosphate isomerase like protein, domain 1"/>
    <property type="match status" value="1"/>
</dbReference>
<dbReference type="GO" id="GO:1901135">
    <property type="term" value="P:carbohydrate derivative metabolic process"/>
    <property type="evidence" value="ECO:0007669"/>
    <property type="project" value="InterPro"/>
</dbReference>
<keyword evidence="2" id="KW-0413">Isomerase</keyword>
<dbReference type="InterPro" id="IPR035461">
    <property type="entry name" value="GmhA/DiaA"/>
</dbReference>
<dbReference type="GO" id="GO:0016853">
    <property type="term" value="F:isomerase activity"/>
    <property type="evidence" value="ECO:0007669"/>
    <property type="project" value="UniProtKB-KW"/>
</dbReference>
<sequence>MRHLLDRYPALAPLTRELASAGALLERTVRAGGKMLVCGNGGSAADAEHIVGELMKGFCLPRPLTAKQRQTLTEAFPGEGPALADSLQQAIPAVSLVAGVSLPTAFANDVGAVNVFAQQTLGLGRPGDLLWAISTSGNSPNVLAALRVARAFGLSTLGMTGPGGGRMADLCDVLLAVPGESTAAIQELHLPVYHALCETLEQSLFGQ</sequence>
<dbReference type="EMBL" id="AP010905">
    <property type="protein sequence ID" value="BAH73457.1"/>
    <property type="molecule type" value="Genomic_DNA"/>
</dbReference>
<evidence type="ECO:0000313" key="2">
    <source>
        <dbReference type="EMBL" id="BAH73457.1"/>
    </source>
</evidence>
<dbReference type="AlphaFoldDB" id="C4XUK6"/>
<reference evidence="2 3" key="1">
    <citation type="journal article" date="2009" name="Genome Res.">
        <title>Whole genome sequence of Desulfovibrio magneticus strain RS-1 revealed common gene clusters in magnetotactic bacteria.</title>
        <authorList>
            <person name="Nakazawa H."/>
            <person name="Arakaki A."/>
            <person name="Narita-Yamada S."/>
            <person name="Yashiro I."/>
            <person name="Jinno K."/>
            <person name="Aoki N."/>
            <person name="Tsuruyama A."/>
            <person name="Okamura Y."/>
            <person name="Tanikawa S."/>
            <person name="Fujita N."/>
            <person name="Takeyama H."/>
            <person name="Matsunaga T."/>
        </authorList>
    </citation>
    <scope>NUCLEOTIDE SEQUENCE [LARGE SCALE GENOMIC DNA]</scope>
    <source>
        <strain evidence="3">ATCC 700980 / DSM 13731 / RS-1</strain>
    </source>
</reference>
<dbReference type="InterPro" id="IPR050099">
    <property type="entry name" value="SIS_GmhA/DiaA_subfam"/>
</dbReference>
<evidence type="ECO:0000259" key="1">
    <source>
        <dbReference type="PROSITE" id="PS51464"/>
    </source>
</evidence>
<geneLocation type="plasmid" evidence="2 3">
    <name>pDMC1</name>
</geneLocation>
<dbReference type="InterPro" id="IPR046348">
    <property type="entry name" value="SIS_dom_sf"/>
</dbReference>
<dbReference type="HOGENOM" id="CLU_080999_2_0_7"/>
<feature type="domain" description="SIS" evidence="1">
    <location>
        <begin position="25"/>
        <end position="206"/>
    </location>
</feature>